<dbReference type="PROSITE" id="PS51257">
    <property type="entry name" value="PROKAR_LIPOPROTEIN"/>
    <property type="match status" value="1"/>
</dbReference>
<feature type="compositionally biased region" description="Polar residues" evidence="5">
    <location>
        <begin position="522"/>
        <end position="532"/>
    </location>
</feature>
<evidence type="ECO:0000256" key="2">
    <source>
        <dbReference type="ARBA" id="ARBA00022729"/>
    </source>
</evidence>
<feature type="signal peptide" evidence="6">
    <location>
        <begin position="1"/>
        <end position="20"/>
    </location>
</feature>
<evidence type="ECO:0000313" key="8">
    <source>
        <dbReference type="Proteomes" id="UP000481153"/>
    </source>
</evidence>
<accession>A0A6G0XGZ8</accession>
<reference evidence="7 8" key="1">
    <citation type="submission" date="2019-07" db="EMBL/GenBank/DDBJ databases">
        <title>Genomics analysis of Aphanomyces spp. identifies a new class of oomycete effector associated with host adaptation.</title>
        <authorList>
            <person name="Gaulin E."/>
        </authorList>
    </citation>
    <scope>NUCLEOTIDE SEQUENCE [LARGE SCALE GENOMIC DNA]</scope>
    <source>
        <strain evidence="7 8">ATCC 201684</strain>
    </source>
</reference>
<dbReference type="InterPro" id="IPR017853">
    <property type="entry name" value="GH"/>
</dbReference>
<keyword evidence="4" id="KW-0325">Glycoprotein</keyword>
<feature type="chain" id="PRO_5026012383" description="Glycoside hydrolase family 5 domain-containing protein" evidence="6">
    <location>
        <begin position="21"/>
        <end position="553"/>
    </location>
</feature>
<dbReference type="GO" id="GO:0005886">
    <property type="term" value="C:plasma membrane"/>
    <property type="evidence" value="ECO:0007669"/>
    <property type="project" value="TreeGrafter"/>
</dbReference>
<dbReference type="Proteomes" id="UP000481153">
    <property type="component" value="Unassembled WGS sequence"/>
</dbReference>
<dbReference type="GO" id="GO:0042124">
    <property type="term" value="F:1,3-beta-glucanosyltransferase activity"/>
    <property type="evidence" value="ECO:0007669"/>
    <property type="project" value="TreeGrafter"/>
</dbReference>
<protein>
    <recommendedName>
        <fullName evidence="9">Glycoside hydrolase family 5 domain-containing protein</fullName>
    </recommendedName>
</protein>
<keyword evidence="3" id="KW-1015">Disulfide bond</keyword>
<evidence type="ECO:0000256" key="5">
    <source>
        <dbReference type="SAM" id="MobiDB-lite"/>
    </source>
</evidence>
<name>A0A6G0XGZ8_9STRA</name>
<dbReference type="Gene3D" id="3.20.20.80">
    <property type="entry name" value="Glycosidases"/>
    <property type="match status" value="1"/>
</dbReference>
<evidence type="ECO:0000256" key="3">
    <source>
        <dbReference type="ARBA" id="ARBA00023157"/>
    </source>
</evidence>
<dbReference type="EMBL" id="VJMJ01000064">
    <property type="protein sequence ID" value="KAF0739463.1"/>
    <property type="molecule type" value="Genomic_DNA"/>
</dbReference>
<feature type="compositionally biased region" description="Low complexity" evidence="5">
    <location>
        <begin position="512"/>
        <end position="521"/>
    </location>
</feature>
<dbReference type="InterPro" id="IPR004886">
    <property type="entry name" value="Glucanosyltransferase"/>
</dbReference>
<evidence type="ECO:0000256" key="1">
    <source>
        <dbReference type="ARBA" id="ARBA00007528"/>
    </source>
</evidence>
<evidence type="ECO:0000256" key="6">
    <source>
        <dbReference type="SAM" id="SignalP"/>
    </source>
</evidence>
<dbReference type="AlphaFoldDB" id="A0A6G0XGZ8"/>
<dbReference type="Pfam" id="PF03198">
    <property type="entry name" value="Glyco_hydro_72"/>
    <property type="match status" value="1"/>
</dbReference>
<comment type="similarity">
    <text evidence="1">Belongs to the glycosyl hydrolase 72 family.</text>
</comment>
<proteinExistence type="inferred from homology"/>
<gene>
    <name evidence="7" type="ORF">Ae201684_005028</name>
</gene>
<evidence type="ECO:0008006" key="9">
    <source>
        <dbReference type="Google" id="ProtNLM"/>
    </source>
</evidence>
<keyword evidence="8" id="KW-1185">Reference proteome</keyword>
<feature type="region of interest" description="Disordered" evidence="5">
    <location>
        <begin position="512"/>
        <end position="535"/>
    </location>
</feature>
<evidence type="ECO:0000256" key="4">
    <source>
        <dbReference type="ARBA" id="ARBA00023180"/>
    </source>
</evidence>
<dbReference type="PANTHER" id="PTHR31468">
    <property type="entry name" value="1,3-BETA-GLUCANOSYLTRANSFERASE GAS1"/>
    <property type="match status" value="1"/>
</dbReference>
<comment type="caution">
    <text evidence="7">The sequence shown here is derived from an EMBL/GenBank/DDBJ whole genome shotgun (WGS) entry which is preliminary data.</text>
</comment>
<organism evidence="7 8">
    <name type="scientific">Aphanomyces euteiches</name>
    <dbReference type="NCBI Taxonomy" id="100861"/>
    <lineage>
        <taxon>Eukaryota</taxon>
        <taxon>Sar</taxon>
        <taxon>Stramenopiles</taxon>
        <taxon>Oomycota</taxon>
        <taxon>Saprolegniomycetes</taxon>
        <taxon>Saprolegniales</taxon>
        <taxon>Verrucalvaceae</taxon>
        <taxon>Aphanomyces</taxon>
    </lineage>
</organism>
<dbReference type="VEuPathDB" id="FungiDB:AeMF1_014372"/>
<evidence type="ECO:0000313" key="7">
    <source>
        <dbReference type="EMBL" id="KAF0739463.1"/>
    </source>
</evidence>
<sequence>MAPRSLLVCLLAAIGCYVHALAPIVVRGNYMYNSVTGERFIMRGITYEYDVSNDNYEKKSKAAITRAVTDFNGTLNTLRIYQINPEKNYSDFMTHMEQEGIYVMLAASPGSQGYFGSYQWSVIAKASPPWGNPTCYPSYLLHYAKAIATMFAPYNHTLGLVMANEVMQASLIAAPCVKRYVADLKEWMRSKHDRMRLLPLAYAAADGAYVGEKDQKEKPATLVDANEYATVKIQGLLCGDTMVNGQMQSSIDIYMINEYRYCPGSVFENTYGPLLSMASGLPIVIALGEFGCDKNPPRDFAMIQYLFGDSTTSKGFSDVFSGGYVYSFGEANLPSGTFYPLFTGGEQSITGNVGTNPTPAYFNLVKKFKEYPPFTDYDKATWNAGNATDRCTWQPSVPTKVQSFNKRATKYGWITNDCSNVKIVSSDWWWMDSREGAACWGDGAPCDVQVTKDASKPSQQAICGGWTPNNCAKDDDCGKTGKCSNGKCQCTNCMTGAGCKFAINDESVCSTKTTASPTTSKDFGTTPSSTEKPSSAPFLSLSLASLVLCILIA</sequence>
<dbReference type="SUPFAM" id="SSF51445">
    <property type="entry name" value="(Trans)glycosidases"/>
    <property type="match status" value="1"/>
</dbReference>
<dbReference type="PANTHER" id="PTHR31468:SF2">
    <property type="entry name" value="1,3-BETA-GLUCANOSYLTRANSFERASE GAS1"/>
    <property type="match status" value="1"/>
</dbReference>
<keyword evidence="2 6" id="KW-0732">Signal</keyword>
<dbReference type="GO" id="GO:0034411">
    <property type="term" value="P:cell wall (1-&gt;3)-beta-D-glucan biosynthetic process"/>
    <property type="evidence" value="ECO:0007669"/>
    <property type="project" value="TreeGrafter"/>
</dbReference>